<feature type="transmembrane region" description="Helical" evidence="1">
    <location>
        <begin position="80"/>
        <end position="99"/>
    </location>
</feature>
<keyword evidence="1" id="KW-0812">Transmembrane</keyword>
<organism evidence="2">
    <name type="scientific">viral metagenome</name>
    <dbReference type="NCBI Taxonomy" id="1070528"/>
    <lineage>
        <taxon>unclassified sequences</taxon>
        <taxon>metagenomes</taxon>
        <taxon>organismal metagenomes</taxon>
    </lineage>
</organism>
<dbReference type="EMBL" id="MN740316">
    <property type="protein sequence ID" value="QHT99794.1"/>
    <property type="molecule type" value="Genomic_DNA"/>
</dbReference>
<protein>
    <submittedName>
        <fullName evidence="2">Uncharacterized protein</fullName>
    </submittedName>
</protein>
<dbReference type="AlphaFoldDB" id="A0A6C0J290"/>
<accession>A0A6C0J290</accession>
<reference evidence="2" key="1">
    <citation type="journal article" date="2020" name="Nature">
        <title>Giant virus diversity and host interactions through global metagenomics.</title>
        <authorList>
            <person name="Schulz F."/>
            <person name="Roux S."/>
            <person name="Paez-Espino D."/>
            <person name="Jungbluth S."/>
            <person name="Walsh D.A."/>
            <person name="Denef V.J."/>
            <person name="McMahon K.D."/>
            <person name="Konstantinidis K.T."/>
            <person name="Eloe-Fadrosh E.A."/>
            <person name="Kyrpides N.C."/>
            <person name="Woyke T."/>
        </authorList>
    </citation>
    <scope>NUCLEOTIDE SEQUENCE</scope>
    <source>
        <strain evidence="2">GVMAG-M-3300025727-45</strain>
    </source>
</reference>
<keyword evidence="1" id="KW-1133">Transmembrane helix</keyword>
<keyword evidence="1" id="KW-0472">Membrane</keyword>
<evidence type="ECO:0000313" key="2">
    <source>
        <dbReference type="EMBL" id="QHT99794.1"/>
    </source>
</evidence>
<feature type="transmembrane region" description="Helical" evidence="1">
    <location>
        <begin position="47"/>
        <end position="68"/>
    </location>
</feature>
<sequence>MESNMENMENMENNGGDYVTQLLKKIYEESVRATEQRVFQKYFNDTLFNSLLVSVFCIGLILLSNRFIPVNFMGYTNVQPWLSIAILALCMCYFAYSYYKLTRTQKKINKVRK</sequence>
<name>A0A6C0J290_9ZZZZ</name>
<proteinExistence type="predicted"/>
<evidence type="ECO:0000256" key="1">
    <source>
        <dbReference type="SAM" id="Phobius"/>
    </source>
</evidence>